<reference evidence="2" key="1">
    <citation type="submission" date="2022-11" db="EMBL/GenBank/DDBJ databases">
        <title>Chromosome-level genome of Pogonophryne albipinna.</title>
        <authorList>
            <person name="Jo E."/>
        </authorList>
    </citation>
    <scope>NUCLEOTIDE SEQUENCE</scope>
    <source>
        <strain evidence="2">SGF0006</strain>
        <tissue evidence="2">Muscle</tissue>
    </source>
</reference>
<proteinExistence type="predicted"/>
<evidence type="ECO:0000313" key="2">
    <source>
        <dbReference type="EMBL" id="KAJ4933603.1"/>
    </source>
</evidence>
<keyword evidence="3" id="KW-1185">Reference proteome</keyword>
<dbReference type="EMBL" id="JAPTMU010000013">
    <property type="protein sequence ID" value="KAJ4933603.1"/>
    <property type="molecule type" value="Genomic_DNA"/>
</dbReference>
<protein>
    <submittedName>
        <fullName evidence="2">Uncharacterized protein</fullName>
    </submittedName>
</protein>
<name>A0AAD6AY35_9TELE</name>
<evidence type="ECO:0000256" key="1">
    <source>
        <dbReference type="SAM" id="MobiDB-lite"/>
    </source>
</evidence>
<evidence type="ECO:0000313" key="3">
    <source>
        <dbReference type="Proteomes" id="UP001219934"/>
    </source>
</evidence>
<feature type="compositionally biased region" description="Basic and acidic residues" evidence="1">
    <location>
        <begin position="53"/>
        <end position="66"/>
    </location>
</feature>
<dbReference type="AlphaFoldDB" id="A0AAD6AY35"/>
<feature type="region of interest" description="Disordered" evidence="1">
    <location>
        <begin position="1"/>
        <end position="66"/>
    </location>
</feature>
<accession>A0AAD6AY35</accession>
<organism evidence="2 3">
    <name type="scientific">Pogonophryne albipinna</name>
    <dbReference type="NCBI Taxonomy" id="1090488"/>
    <lineage>
        <taxon>Eukaryota</taxon>
        <taxon>Metazoa</taxon>
        <taxon>Chordata</taxon>
        <taxon>Craniata</taxon>
        <taxon>Vertebrata</taxon>
        <taxon>Euteleostomi</taxon>
        <taxon>Actinopterygii</taxon>
        <taxon>Neopterygii</taxon>
        <taxon>Teleostei</taxon>
        <taxon>Neoteleostei</taxon>
        <taxon>Acanthomorphata</taxon>
        <taxon>Eupercaria</taxon>
        <taxon>Perciformes</taxon>
        <taxon>Notothenioidei</taxon>
        <taxon>Pogonophryne</taxon>
    </lineage>
</organism>
<dbReference type="Proteomes" id="UP001219934">
    <property type="component" value="Unassembled WGS sequence"/>
</dbReference>
<comment type="caution">
    <text evidence="2">The sequence shown here is derived from an EMBL/GenBank/DDBJ whole genome shotgun (WGS) entry which is preliminary data.</text>
</comment>
<gene>
    <name evidence="2" type="ORF">JOQ06_030429</name>
</gene>
<sequence length="66" mass="7512">MTDMKETSKSIIPSLWSSDRDLSSTQGSQGKGRENAPVYQQDVTLGYTEGTEGNERREMQRKRMDL</sequence>
<feature type="compositionally biased region" description="Polar residues" evidence="1">
    <location>
        <begin position="9"/>
        <end position="28"/>
    </location>
</feature>